<sequence>MHRIEQAPPLRRPLVAAPDPSVAASSTTPLLVRSSLGPLAASGGLGGHTLGSKFVGTLTPGTPVHYFNPSFRSNSMTTPTGKNCSILGEKDGAAAMFGRRGRAISNRISLDVDANGISSITCHKGGNQFSKMDAAEAHHLSRHAVTEVAEGDSSRKIVEIICRTRLMKSETQCSRIDNVLKVHNMQKTLARFEEYLETVKIQASKLPKKHSHCLADGNELLRFYGATVSCSLGVNGGSASSSSSTSSLCLSERYQVCRIIWEGFSA</sequence>
<dbReference type="Proteomes" id="UP001057402">
    <property type="component" value="Chromosome 7"/>
</dbReference>
<evidence type="ECO:0000313" key="2">
    <source>
        <dbReference type="Proteomes" id="UP001057402"/>
    </source>
</evidence>
<reference evidence="2" key="1">
    <citation type="journal article" date="2023" name="Front. Plant Sci.">
        <title>Chromosomal-level genome assembly of Melastoma candidum provides insights into trichome evolution.</title>
        <authorList>
            <person name="Zhong Y."/>
            <person name="Wu W."/>
            <person name="Sun C."/>
            <person name="Zou P."/>
            <person name="Liu Y."/>
            <person name="Dai S."/>
            <person name="Zhou R."/>
        </authorList>
    </citation>
    <scope>NUCLEOTIDE SEQUENCE [LARGE SCALE GENOMIC DNA]</scope>
</reference>
<evidence type="ECO:0000313" key="1">
    <source>
        <dbReference type="EMBL" id="KAI4342852.1"/>
    </source>
</evidence>
<name>A0ACB9P1R1_9MYRT</name>
<gene>
    <name evidence="1" type="ORF">MLD38_027420</name>
</gene>
<comment type="caution">
    <text evidence="1">The sequence shown here is derived from an EMBL/GenBank/DDBJ whole genome shotgun (WGS) entry which is preliminary data.</text>
</comment>
<organism evidence="1 2">
    <name type="scientific">Melastoma candidum</name>
    <dbReference type="NCBI Taxonomy" id="119954"/>
    <lineage>
        <taxon>Eukaryota</taxon>
        <taxon>Viridiplantae</taxon>
        <taxon>Streptophyta</taxon>
        <taxon>Embryophyta</taxon>
        <taxon>Tracheophyta</taxon>
        <taxon>Spermatophyta</taxon>
        <taxon>Magnoliopsida</taxon>
        <taxon>eudicotyledons</taxon>
        <taxon>Gunneridae</taxon>
        <taxon>Pentapetalae</taxon>
        <taxon>rosids</taxon>
        <taxon>malvids</taxon>
        <taxon>Myrtales</taxon>
        <taxon>Melastomataceae</taxon>
        <taxon>Melastomatoideae</taxon>
        <taxon>Melastomateae</taxon>
        <taxon>Melastoma</taxon>
    </lineage>
</organism>
<accession>A0ACB9P1R1</accession>
<keyword evidence="2" id="KW-1185">Reference proteome</keyword>
<protein>
    <submittedName>
        <fullName evidence="1">Uncharacterized protein</fullName>
    </submittedName>
</protein>
<dbReference type="EMBL" id="CM042886">
    <property type="protein sequence ID" value="KAI4342852.1"/>
    <property type="molecule type" value="Genomic_DNA"/>
</dbReference>
<proteinExistence type="predicted"/>